<dbReference type="PANTHER" id="PTHR32063">
    <property type="match status" value="1"/>
</dbReference>
<dbReference type="Gene3D" id="3.30.2090.10">
    <property type="entry name" value="Multidrug efflux transporter AcrB TolC docking domain, DN and DC subdomains"/>
    <property type="match status" value="2"/>
</dbReference>
<dbReference type="Gene3D" id="3.30.70.1320">
    <property type="entry name" value="Multidrug efflux transporter AcrB pore domain like"/>
    <property type="match status" value="1"/>
</dbReference>
<dbReference type="EMBL" id="JRPJ02000007">
    <property type="protein sequence ID" value="TLE11304.1"/>
    <property type="molecule type" value="Genomic_DNA"/>
</dbReference>
<evidence type="ECO:0000256" key="4">
    <source>
        <dbReference type="ARBA" id="ARBA00022475"/>
    </source>
</evidence>
<accession>A0A4U8UEU8</accession>
<dbReference type="PANTHER" id="PTHR32063:SF68">
    <property type="entry name" value="PROBALE CATION EFFLUX SYSTEM PROTEIN"/>
    <property type="match status" value="1"/>
</dbReference>
<keyword evidence="6" id="KW-1133">Transmembrane helix</keyword>
<evidence type="ECO:0000256" key="5">
    <source>
        <dbReference type="ARBA" id="ARBA00022692"/>
    </source>
</evidence>
<dbReference type="InterPro" id="IPR004763">
    <property type="entry name" value="CusA-like"/>
</dbReference>
<evidence type="ECO:0000256" key="6">
    <source>
        <dbReference type="ARBA" id="ARBA00022989"/>
    </source>
</evidence>
<dbReference type="GO" id="GO:0008324">
    <property type="term" value="F:monoatomic cation transmembrane transporter activity"/>
    <property type="evidence" value="ECO:0007669"/>
    <property type="project" value="InterPro"/>
</dbReference>
<evidence type="ECO:0000313" key="9">
    <source>
        <dbReference type="Proteomes" id="UP000029857"/>
    </source>
</evidence>
<name>A0A4U8UEU8_9HELI</name>
<dbReference type="GO" id="GO:0005886">
    <property type="term" value="C:plasma membrane"/>
    <property type="evidence" value="ECO:0007669"/>
    <property type="project" value="UniProtKB-SubCell"/>
</dbReference>
<dbReference type="Gene3D" id="3.30.70.1440">
    <property type="entry name" value="Multidrug efflux transporter AcrB pore domain"/>
    <property type="match status" value="1"/>
</dbReference>
<evidence type="ECO:0000256" key="2">
    <source>
        <dbReference type="ARBA" id="ARBA00010942"/>
    </source>
</evidence>
<dbReference type="Gene3D" id="1.20.1640.10">
    <property type="entry name" value="Multidrug efflux transporter AcrB transmembrane domain"/>
    <property type="match status" value="2"/>
</dbReference>
<organism evidence="8 9">
    <name type="scientific">Helicobacter bilis</name>
    <dbReference type="NCBI Taxonomy" id="37372"/>
    <lineage>
        <taxon>Bacteria</taxon>
        <taxon>Pseudomonadati</taxon>
        <taxon>Campylobacterota</taxon>
        <taxon>Epsilonproteobacteria</taxon>
        <taxon>Campylobacterales</taxon>
        <taxon>Helicobacteraceae</taxon>
        <taxon>Helicobacter</taxon>
    </lineage>
</organism>
<keyword evidence="4" id="KW-1003">Cell membrane</keyword>
<dbReference type="InterPro" id="IPR027463">
    <property type="entry name" value="AcrB_DN_DC_subdom"/>
</dbReference>
<evidence type="ECO:0000313" key="8">
    <source>
        <dbReference type="EMBL" id="TLE11304.1"/>
    </source>
</evidence>
<dbReference type="Pfam" id="PF00873">
    <property type="entry name" value="ACR_tran"/>
    <property type="match status" value="1"/>
</dbReference>
<dbReference type="GO" id="GO:0042910">
    <property type="term" value="F:xenobiotic transmembrane transporter activity"/>
    <property type="evidence" value="ECO:0007669"/>
    <property type="project" value="TreeGrafter"/>
</dbReference>
<keyword evidence="7" id="KW-0472">Membrane</keyword>
<evidence type="ECO:0000256" key="3">
    <source>
        <dbReference type="ARBA" id="ARBA00022448"/>
    </source>
</evidence>
<dbReference type="SUPFAM" id="SSF82693">
    <property type="entry name" value="Multidrug efflux transporter AcrB pore domain, PN1, PN2, PC1 and PC2 subdomains"/>
    <property type="match status" value="3"/>
</dbReference>
<dbReference type="RefSeq" id="WP_034563044.1">
    <property type="nucleotide sequence ID" value="NZ_CAMCCI010000037.1"/>
</dbReference>
<keyword evidence="5" id="KW-0812">Transmembrane</keyword>
<dbReference type="InterPro" id="IPR001036">
    <property type="entry name" value="Acrflvin-R"/>
</dbReference>
<dbReference type="NCBIfam" id="TIGR00914">
    <property type="entry name" value="2A0601"/>
    <property type="match status" value="1"/>
</dbReference>
<reference evidence="8 9" key="1">
    <citation type="journal article" date="2014" name="Genome Announc.">
        <title>Draft genome sequences of eight enterohepatic helicobacter species isolated from both laboratory and wild rodents.</title>
        <authorList>
            <person name="Sheh A."/>
            <person name="Shen Z."/>
            <person name="Fox J.G."/>
        </authorList>
    </citation>
    <scope>NUCLEOTIDE SEQUENCE [LARGE SCALE GENOMIC DNA]</scope>
    <source>
        <strain evidence="8 9">ATCC 49320</strain>
    </source>
</reference>
<dbReference type="PRINTS" id="PR00702">
    <property type="entry name" value="ACRIFLAVINRP"/>
</dbReference>
<comment type="similarity">
    <text evidence="2">Belongs to the resistance-nodulation-cell division (RND) (TC 2.A.6) family.</text>
</comment>
<dbReference type="SUPFAM" id="SSF82714">
    <property type="entry name" value="Multidrug efflux transporter AcrB TolC docking domain, DN and DC subdomains"/>
    <property type="match status" value="2"/>
</dbReference>
<keyword evidence="3" id="KW-0813">Transport</keyword>
<comment type="caution">
    <text evidence="8">The sequence shown here is derived from an EMBL/GenBank/DDBJ whole genome shotgun (WGS) entry which is preliminary data.</text>
</comment>
<sequence length="1023" mass="112178">MLTKIIEFSLRQKIIVTILACLLLAYGVFSFVRIPIDAFPDVSSTQVKIIMKMPGASPEEVENRVVRPLELELLGLQGQTSLRSTSKYAIADITINFEDSVNMNIARQMVSERLSTAMSELPAGVSGGLAPIVTPLSDMYMFTIEGNITETEKRQLLDFTIRPALRSIKGVADVSSYGGFAKAYVVIPDFHDMAKLGISISELESVLRENLKNDGAGIINRPGEMYLVKIESAAKNIKDIENISMPTQNGYVQIKDFAQVVENHRTRLGFVTIDGERETTEGIVLGLRGANSKNTIEMVEKKLDEIRANLPPDVQINTFYNRSDLTQKAVDAVIKVLAEAIVLIVIVLFLFLGDLRAAVAVSVILPLALSVAFALMEKNGLSANLMSLGGLIIAVGILVDSAVVVVENAFERLSHEQNLTKIHTIYRASKEIAPSVVSGIIIIIVFFVPILTLEGLEGKMFVPLGETIVYALIGSLILSITVIPVMCSFVLKSKPHKETILLRGIEYLYHPMLKFCLNNGRIVMIGSLVFLVFAFSLFPYIGKAFMPTLDEGDIVLSIETTPSTSIDESRDILLRITKEIKDSVPEIKTIITRAGADELGLDLAGFYQSDSFIILKPKDEWEAKSKKEVIDKIHNAVKDFKGVTFIVTQPIDMRISEMVTGVRGDVAIKIFGSDIDELNSLSTQIADILKDIRGSKEVYTALNKGVNYFYVTPQREKMARTNISVEEFSKFMKSSLEGLFIDYIPQGFARTPVLIRQSSDIAYDVSKFQGLELSSEDDLVVPINSVAEIRAVDGPISIMREQSSRVGVVRSNVEDRDLGGFVEEAMARISAEVKLPDGYSLTYGGQFENQQRANARFSTVIPLSILVIFFILFFTFRSITLSLMILLNIPFAVTGGLISLYLSGEYMSVPASVGFIALFGIAVLNGLVMVGYFVQLIKKGHSIDEAVEMGAKRRLRPVLMTASIAALGLVPMLIGGGVGSEVQKPLAVVVLGGLATSTALTLLILPPTFKMIAKRFKIIDGEQ</sequence>
<comment type="subcellular location">
    <subcellularLocation>
        <location evidence="1">Cell membrane</location>
        <topology evidence="1">Multi-pass membrane protein</topology>
    </subcellularLocation>
</comment>
<evidence type="ECO:0000256" key="7">
    <source>
        <dbReference type="ARBA" id="ARBA00023136"/>
    </source>
</evidence>
<dbReference type="Gene3D" id="3.30.70.1430">
    <property type="entry name" value="Multidrug efflux transporter AcrB pore domain"/>
    <property type="match status" value="2"/>
</dbReference>
<protein>
    <submittedName>
        <fullName evidence="8">CusA/CzcA family heavy metal efflux RND transporter</fullName>
    </submittedName>
</protein>
<gene>
    <name evidence="8" type="ORF">LS79_003310</name>
</gene>
<dbReference type="AlphaFoldDB" id="A0A4U8UEU8"/>
<proteinExistence type="inferred from homology"/>
<dbReference type="Proteomes" id="UP000029857">
    <property type="component" value="Unassembled WGS sequence"/>
</dbReference>
<evidence type="ECO:0000256" key="1">
    <source>
        <dbReference type="ARBA" id="ARBA00004651"/>
    </source>
</evidence>
<dbReference type="SUPFAM" id="SSF82866">
    <property type="entry name" value="Multidrug efflux transporter AcrB transmembrane domain"/>
    <property type="match status" value="2"/>
</dbReference>